<sequence>MAGGSGATWGTADGGFGFYSHAVAGLCCRRRGAASDARDEGGEMGHNLGFHRGAEEGGVAAGGHGCRLLLLMRWPAAAREAPPWCTRRRLKITTTSSGAAATAAVVGDSERKVEDEVDRAPLRRPPLPP</sequence>
<reference evidence="2" key="2">
    <citation type="submission" date="2018-05" db="EMBL/GenBank/DDBJ databases">
        <title>OmerRS3 (Oryza meridionalis Reference Sequence Version 3).</title>
        <authorList>
            <person name="Zhang J."/>
            <person name="Kudrna D."/>
            <person name="Lee S."/>
            <person name="Talag J."/>
            <person name="Welchert J."/>
            <person name="Wing R.A."/>
        </authorList>
    </citation>
    <scope>NUCLEOTIDE SEQUENCE [LARGE SCALE GENOMIC DNA]</scope>
    <source>
        <strain evidence="2">cv. OR44</strain>
    </source>
</reference>
<evidence type="ECO:0000313" key="2">
    <source>
        <dbReference type="EnsemblPlants" id="OMERI03G16910.1"/>
    </source>
</evidence>
<keyword evidence="3" id="KW-1185">Reference proteome</keyword>
<evidence type="ECO:0000313" key="3">
    <source>
        <dbReference type="Proteomes" id="UP000008021"/>
    </source>
</evidence>
<name>A0A0E0D143_9ORYZ</name>
<evidence type="ECO:0000256" key="1">
    <source>
        <dbReference type="SAM" id="MobiDB-lite"/>
    </source>
</evidence>
<dbReference type="Gramene" id="OMERI03G16910.1">
    <property type="protein sequence ID" value="OMERI03G16910.1"/>
    <property type="gene ID" value="OMERI03G16910"/>
</dbReference>
<feature type="compositionally biased region" description="Basic and acidic residues" evidence="1">
    <location>
        <begin position="108"/>
        <end position="121"/>
    </location>
</feature>
<feature type="region of interest" description="Disordered" evidence="1">
    <location>
        <begin position="35"/>
        <end position="54"/>
    </location>
</feature>
<dbReference type="AlphaFoldDB" id="A0A0E0D143"/>
<dbReference type="Proteomes" id="UP000008021">
    <property type="component" value="Chromosome 3"/>
</dbReference>
<protein>
    <submittedName>
        <fullName evidence="2">Uncharacterized protein</fullName>
    </submittedName>
</protein>
<organism evidence="2">
    <name type="scientific">Oryza meridionalis</name>
    <dbReference type="NCBI Taxonomy" id="40149"/>
    <lineage>
        <taxon>Eukaryota</taxon>
        <taxon>Viridiplantae</taxon>
        <taxon>Streptophyta</taxon>
        <taxon>Embryophyta</taxon>
        <taxon>Tracheophyta</taxon>
        <taxon>Spermatophyta</taxon>
        <taxon>Magnoliopsida</taxon>
        <taxon>Liliopsida</taxon>
        <taxon>Poales</taxon>
        <taxon>Poaceae</taxon>
        <taxon>BOP clade</taxon>
        <taxon>Oryzoideae</taxon>
        <taxon>Oryzeae</taxon>
        <taxon>Oryzinae</taxon>
        <taxon>Oryza</taxon>
    </lineage>
</organism>
<feature type="region of interest" description="Disordered" evidence="1">
    <location>
        <begin position="100"/>
        <end position="129"/>
    </location>
</feature>
<reference evidence="2" key="1">
    <citation type="submission" date="2015-04" db="UniProtKB">
        <authorList>
            <consortium name="EnsemblPlants"/>
        </authorList>
    </citation>
    <scope>IDENTIFICATION</scope>
</reference>
<accession>A0A0E0D143</accession>
<dbReference type="EnsemblPlants" id="OMERI03G16910.1">
    <property type="protein sequence ID" value="OMERI03G16910.1"/>
    <property type="gene ID" value="OMERI03G16910"/>
</dbReference>
<proteinExistence type="predicted"/>
<dbReference type="HOGENOM" id="CLU_1952239_0_0_1"/>